<dbReference type="RefSeq" id="WP_286484762.1">
    <property type="nucleotide sequence ID" value="NZ_JACALR010000001.1"/>
</dbReference>
<feature type="chain" id="PRO_5043756549" evidence="3">
    <location>
        <begin position="22"/>
        <end position="269"/>
    </location>
</feature>
<evidence type="ECO:0000256" key="3">
    <source>
        <dbReference type="SAM" id="SignalP"/>
    </source>
</evidence>
<accession>A0AAW7DDF6</accession>
<feature type="coiled-coil region" evidence="1">
    <location>
        <begin position="23"/>
        <end position="50"/>
    </location>
</feature>
<proteinExistence type="predicted"/>
<sequence>MRTKLLLIVFIISTFAFSANSNENTTKSQIENLQKENESLKKEIEIIKAKSESTSVMIDNVDSMYQNNFNRMTYLFSILGAIIVFVFPFWMQHTQKKLLKIKEEELNTSNTKKINEVLKDFNEKLSESEKKYKEELKKETENLNNTIIEKTEELEQNIIKSNHSLSSRIYLFSAVYYKSNNNYNDYTNSKLYNFYYEYKSGNKNLQEIIKMSNELLEIIKDKNIQITKSSYSLIIFFIKEYDKKRLDSDLDMENPFEKIKDFVNIKKYN</sequence>
<keyword evidence="2" id="KW-1133">Transmembrane helix</keyword>
<feature type="signal peptide" evidence="3">
    <location>
        <begin position="1"/>
        <end position="21"/>
    </location>
</feature>
<feature type="coiled-coil region" evidence="1">
    <location>
        <begin position="111"/>
        <end position="157"/>
    </location>
</feature>
<keyword evidence="2" id="KW-0812">Transmembrane</keyword>
<dbReference type="AlphaFoldDB" id="A0AAW7DDF6"/>
<dbReference type="EMBL" id="JACALR010000001">
    <property type="protein sequence ID" value="MDM1549923.1"/>
    <property type="molecule type" value="Genomic_DNA"/>
</dbReference>
<keyword evidence="3" id="KW-0732">Signal</keyword>
<keyword evidence="1" id="KW-0175">Coiled coil</keyword>
<evidence type="ECO:0000256" key="1">
    <source>
        <dbReference type="SAM" id="Coils"/>
    </source>
</evidence>
<reference evidence="4" key="2">
    <citation type="journal article" date="2022" name="Sci. Total Environ.">
        <title>Prevalence, transmission, and molecular epidemiology of tet(X)-positive bacteria among humans, animals, and environmental niches in China: An epidemiological, and genomic-based study.</title>
        <authorList>
            <person name="Dong N."/>
            <person name="Zeng Y."/>
            <person name="Cai C."/>
            <person name="Sun C."/>
            <person name="Lu J."/>
            <person name="Liu C."/>
            <person name="Zhou H."/>
            <person name="Sun Q."/>
            <person name="Shu L."/>
            <person name="Wang H."/>
            <person name="Wang Y."/>
            <person name="Wang S."/>
            <person name="Wu C."/>
            <person name="Chan E.W."/>
            <person name="Chen G."/>
            <person name="Shen Z."/>
            <person name="Chen S."/>
            <person name="Zhang R."/>
        </authorList>
    </citation>
    <scope>NUCLEOTIDE SEQUENCE</scope>
    <source>
        <strain evidence="4">210</strain>
    </source>
</reference>
<reference evidence="4" key="1">
    <citation type="submission" date="2020-06" db="EMBL/GenBank/DDBJ databases">
        <authorList>
            <person name="Dong N."/>
        </authorList>
    </citation>
    <scope>NUCLEOTIDE SEQUENCE</scope>
    <source>
        <strain evidence="4">210</strain>
    </source>
</reference>
<name>A0AAW7DDF6_9FLAO</name>
<evidence type="ECO:0000313" key="4">
    <source>
        <dbReference type="EMBL" id="MDM1549923.1"/>
    </source>
</evidence>
<feature type="transmembrane region" description="Helical" evidence="2">
    <location>
        <begin position="72"/>
        <end position="91"/>
    </location>
</feature>
<keyword evidence="2" id="KW-0472">Membrane</keyword>
<organism evidence="4 5">
    <name type="scientific">Empedobacter falsenii</name>
    <dbReference type="NCBI Taxonomy" id="343874"/>
    <lineage>
        <taxon>Bacteria</taxon>
        <taxon>Pseudomonadati</taxon>
        <taxon>Bacteroidota</taxon>
        <taxon>Flavobacteriia</taxon>
        <taxon>Flavobacteriales</taxon>
        <taxon>Weeksellaceae</taxon>
        <taxon>Empedobacter</taxon>
    </lineage>
</organism>
<dbReference type="Proteomes" id="UP001173578">
    <property type="component" value="Unassembled WGS sequence"/>
</dbReference>
<comment type="caution">
    <text evidence="4">The sequence shown here is derived from an EMBL/GenBank/DDBJ whole genome shotgun (WGS) entry which is preliminary data.</text>
</comment>
<evidence type="ECO:0000313" key="5">
    <source>
        <dbReference type="Proteomes" id="UP001173578"/>
    </source>
</evidence>
<protein>
    <submittedName>
        <fullName evidence="4">Uncharacterized protein</fullName>
    </submittedName>
</protein>
<evidence type="ECO:0000256" key="2">
    <source>
        <dbReference type="SAM" id="Phobius"/>
    </source>
</evidence>
<gene>
    <name evidence="4" type="ORF">HX095_01705</name>
</gene>